<evidence type="ECO:0000259" key="7">
    <source>
        <dbReference type="PROSITE" id="PS51462"/>
    </source>
</evidence>
<proteinExistence type="predicted"/>
<keyword evidence="4 8" id="KW-0378">Hydrolase</keyword>
<name>A0A645APC4_9ZZZZ</name>
<keyword evidence="6" id="KW-0464">Manganese</keyword>
<dbReference type="PROSITE" id="PS51462">
    <property type="entry name" value="NUDIX"/>
    <property type="match status" value="1"/>
</dbReference>
<reference evidence="8" key="1">
    <citation type="submission" date="2019-08" db="EMBL/GenBank/DDBJ databases">
        <authorList>
            <person name="Kucharzyk K."/>
            <person name="Murdoch R.W."/>
            <person name="Higgins S."/>
            <person name="Loffler F."/>
        </authorList>
    </citation>
    <scope>NUCLEOTIDE SEQUENCE</scope>
</reference>
<comment type="caution">
    <text evidence="8">The sequence shown here is derived from an EMBL/GenBank/DDBJ whole genome shotgun (WGS) entry which is preliminary data.</text>
</comment>
<dbReference type="GO" id="GO:0046872">
    <property type="term" value="F:metal ion binding"/>
    <property type="evidence" value="ECO:0007669"/>
    <property type="project" value="UniProtKB-KW"/>
</dbReference>
<dbReference type="Pfam" id="PF00293">
    <property type="entry name" value="NUDIX"/>
    <property type="match status" value="1"/>
</dbReference>
<dbReference type="SUPFAM" id="SSF55811">
    <property type="entry name" value="Nudix"/>
    <property type="match status" value="1"/>
</dbReference>
<dbReference type="InterPro" id="IPR000086">
    <property type="entry name" value="NUDIX_hydrolase_dom"/>
</dbReference>
<dbReference type="EC" id="3.6.1.-" evidence="8"/>
<gene>
    <name evidence="8" type="primary">nudL_17</name>
    <name evidence="8" type="ORF">SDC9_100934</name>
</gene>
<dbReference type="InterPro" id="IPR045121">
    <property type="entry name" value="CoAse"/>
</dbReference>
<protein>
    <submittedName>
        <fullName evidence="8">Putative Nudix hydrolase NudL</fullName>
        <ecNumber evidence="8">3.6.1.-</ecNumber>
    </submittedName>
</protein>
<organism evidence="8">
    <name type="scientific">bioreactor metagenome</name>
    <dbReference type="NCBI Taxonomy" id="1076179"/>
    <lineage>
        <taxon>unclassified sequences</taxon>
        <taxon>metagenomes</taxon>
        <taxon>ecological metagenomes</taxon>
    </lineage>
</organism>
<evidence type="ECO:0000256" key="6">
    <source>
        <dbReference type="ARBA" id="ARBA00023211"/>
    </source>
</evidence>
<evidence type="ECO:0000256" key="1">
    <source>
        <dbReference type="ARBA" id="ARBA00001936"/>
    </source>
</evidence>
<evidence type="ECO:0000256" key="3">
    <source>
        <dbReference type="ARBA" id="ARBA00022723"/>
    </source>
</evidence>
<dbReference type="EMBL" id="VSSQ01014677">
    <property type="protein sequence ID" value="MPM54161.1"/>
    <property type="molecule type" value="Genomic_DNA"/>
</dbReference>
<dbReference type="GO" id="GO:0010945">
    <property type="term" value="F:coenzyme A diphosphatase activity"/>
    <property type="evidence" value="ECO:0007669"/>
    <property type="project" value="InterPro"/>
</dbReference>
<feature type="domain" description="Nudix hydrolase" evidence="7">
    <location>
        <begin position="18"/>
        <end position="151"/>
    </location>
</feature>
<dbReference type="Gene3D" id="3.90.79.10">
    <property type="entry name" value="Nucleoside Triphosphate Pyrophosphohydrolase"/>
    <property type="match status" value="1"/>
</dbReference>
<evidence type="ECO:0000256" key="4">
    <source>
        <dbReference type="ARBA" id="ARBA00022801"/>
    </source>
</evidence>
<dbReference type="AlphaFoldDB" id="A0A645APC4"/>
<dbReference type="CDD" id="cd03426">
    <property type="entry name" value="NUDIX_CoAse_Nudt7"/>
    <property type="match status" value="1"/>
</dbReference>
<dbReference type="PANTHER" id="PTHR12992:SF11">
    <property type="entry name" value="MITOCHONDRIAL COENZYME A DIPHOSPHATASE NUDT8"/>
    <property type="match status" value="1"/>
</dbReference>
<comment type="cofactor">
    <cofactor evidence="2">
        <name>Mg(2+)</name>
        <dbReference type="ChEBI" id="CHEBI:18420"/>
    </cofactor>
</comment>
<dbReference type="PROSITE" id="PS00893">
    <property type="entry name" value="NUDIX_BOX"/>
    <property type="match status" value="1"/>
</dbReference>
<dbReference type="InterPro" id="IPR020084">
    <property type="entry name" value="NUDIX_hydrolase_CS"/>
</dbReference>
<keyword evidence="5" id="KW-0460">Magnesium</keyword>
<dbReference type="InterPro" id="IPR015797">
    <property type="entry name" value="NUDIX_hydrolase-like_dom_sf"/>
</dbReference>
<comment type="cofactor">
    <cofactor evidence="1">
        <name>Mn(2+)</name>
        <dbReference type="ChEBI" id="CHEBI:29035"/>
    </cofactor>
</comment>
<sequence>MINSIEKIFRDRKAMPIGKYKNSAVLVLLQQVNGEEHVVFEVRSNKLTHQPGDVCLPGGMIEEGESPRDTAIREAIEELNLSLEEIQYIGELDYFISPYGMFMYPFIGRTNKAEIKPSEYEVDHIFTVPLKFFMEQEPLLYNMEIGPTNQDGFPFHLINGGKNYKFRSGILKEYFYEYNNYVIWGFTAQIIKTFVDILKKEMD</sequence>
<keyword evidence="3" id="KW-0479">Metal-binding</keyword>
<evidence type="ECO:0000313" key="8">
    <source>
        <dbReference type="EMBL" id="MPM54161.1"/>
    </source>
</evidence>
<accession>A0A645APC4</accession>
<dbReference type="PANTHER" id="PTHR12992">
    <property type="entry name" value="NUDIX HYDROLASE"/>
    <property type="match status" value="1"/>
</dbReference>
<evidence type="ECO:0000256" key="2">
    <source>
        <dbReference type="ARBA" id="ARBA00001946"/>
    </source>
</evidence>
<evidence type="ECO:0000256" key="5">
    <source>
        <dbReference type="ARBA" id="ARBA00022842"/>
    </source>
</evidence>